<dbReference type="PANTHER" id="PTHR22946:SF9">
    <property type="entry name" value="POLYKETIDE TRANSFERASE AF380"/>
    <property type="match status" value="1"/>
</dbReference>
<dbReference type="Proteomes" id="UP000270216">
    <property type="component" value="Unassembled WGS sequence"/>
</dbReference>
<dbReference type="Pfam" id="PF01738">
    <property type="entry name" value="DLH"/>
    <property type="match status" value="1"/>
</dbReference>
<dbReference type="GO" id="GO:0016787">
    <property type="term" value="F:hydrolase activity"/>
    <property type="evidence" value="ECO:0007669"/>
    <property type="project" value="UniProtKB-KW"/>
</dbReference>
<comment type="caution">
    <text evidence="3">The sequence shown here is derived from an EMBL/GenBank/DDBJ whole genome shotgun (WGS) entry which is preliminary data.</text>
</comment>
<sequence>MLSDTRRATIRNMTRNAGAIGCMSGWLYSFAHVAATYGRRIAMTVSFRGLTELTNLSGRVSDRLSHDFPHRFARRATSSLAVALVCLSFGWLGNAFAQEKVSLPSLDTDSRGAPVMIDAYLFRASNATGPTPAVVFMHGCNGMFTRKGKIDSRELDWAHRLNAQGYAVLAVDSFTSRAQPSECARGGPVRPSVERPRDAYGALRYLQSLPGIQPDRIALMGWSHGGGTVLFSIGPASPGRVQDAKPAPDFVAAIAFYPGWCNAKAQGPDWSTHIPLLLLTGADDVWSKPAPCDAFVQEATAHGAPITFHLYPGAVHDFDYPNLPVRSRPEFTNPRTHVVPITGTQPEARDDAIARVTAFLAKAFGK</sequence>
<reference evidence="3 4" key="1">
    <citation type="submission" date="2018-12" db="EMBL/GenBank/DDBJ databases">
        <title>Whole genome sequence of a Pandoraea apista isolate from a patient with cystic fibrosis.</title>
        <authorList>
            <person name="Kenna D.T."/>
            <person name="Turton J.F."/>
        </authorList>
    </citation>
    <scope>NUCLEOTIDE SEQUENCE [LARGE SCALE GENOMIC DNA]</scope>
    <source>
        <strain evidence="3 4">Pa13324</strain>
    </source>
</reference>
<keyword evidence="4" id="KW-1185">Reference proteome</keyword>
<dbReference type="EMBL" id="RWHX01000035">
    <property type="protein sequence ID" value="RSK78033.1"/>
    <property type="molecule type" value="Genomic_DNA"/>
</dbReference>
<dbReference type="Gene3D" id="3.40.50.1820">
    <property type="entry name" value="alpha/beta hydrolase"/>
    <property type="match status" value="1"/>
</dbReference>
<dbReference type="InterPro" id="IPR002925">
    <property type="entry name" value="Dienelactn_hydro"/>
</dbReference>
<gene>
    <name evidence="3" type="ORF">EJE83_17685</name>
</gene>
<dbReference type="PANTHER" id="PTHR22946">
    <property type="entry name" value="DIENELACTONE HYDROLASE DOMAIN-CONTAINING PROTEIN-RELATED"/>
    <property type="match status" value="1"/>
</dbReference>
<dbReference type="InterPro" id="IPR029058">
    <property type="entry name" value="AB_hydrolase_fold"/>
</dbReference>
<accession>A0ABX9ZLL7</accession>
<evidence type="ECO:0000259" key="2">
    <source>
        <dbReference type="Pfam" id="PF01738"/>
    </source>
</evidence>
<dbReference type="InterPro" id="IPR050261">
    <property type="entry name" value="FrsA_esterase"/>
</dbReference>
<evidence type="ECO:0000313" key="4">
    <source>
        <dbReference type="Proteomes" id="UP000270216"/>
    </source>
</evidence>
<feature type="domain" description="Dienelactone hydrolase" evidence="2">
    <location>
        <begin position="117"/>
        <end position="362"/>
    </location>
</feature>
<organism evidence="3 4">
    <name type="scientific">Pandoraea apista</name>
    <dbReference type="NCBI Taxonomy" id="93218"/>
    <lineage>
        <taxon>Bacteria</taxon>
        <taxon>Pseudomonadati</taxon>
        <taxon>Pseudomonadota</taxon>
        <taxon>Betaproteobacteria</taxon>
        <taxon>Burkholderiales</taxon>
        <taxon>Burkholderiaceae</taxon>
        <taxon>Pandoraea</taxon>
    </lineage>
</organism>
<proteinExistence type="predicted"/>
<keyword evidence="1 3" id="KW-0378">Hydrolase</keyword>
<protein>
    <submittedName>
        <fullName evidence="3">Dienelactone hydrolase</fullName>
    </submittedName>
</protein>
<evidence type="ECO:0000313" key="3">
    <source>
        <dbReference type="EMBL" id="RSK78033.1"/>
    </source>
</evidence>
<dbReference type="SUPFAM" id="SSF53474">
    <property type="entry name" value="alpha/beta-Hydrolases"/>
    <property type="match status" value="1"/>
</dbReference>
<name>A0ABX9ZLL7_9BURK</name>
<evidence type="ECO:0000256" key="1">
    <source>
        <dbReference type="ARBA" id="ARBA00022801"/>
    </source>
</evidence>